<keyword evidence="5 7" id="KW-1133">Transmembrane helix</keyword>
<keyword evidence="4 7" id="KW-0812">Transmembrane</keyword>
<reference evidence="11" key="1">
    <citation type="journal article" date="2019" name="Int. J. Syst. Evol. Microbiol.">
        <title>The Global Catalogue of Microorganisms (GCM) 10K type strain sequencing project: providing services to taxonomists for standard genome sequencing and annotation.</title>
        <authorList>
            <consortium name="The Broad Institute Genomics Platform"/>
            <consortium name="The Broad Institute Genome Sequencing Center for Infectious Disease"/>
            <person name="Wu L."/>
            <person name="Ma J."/>
        </authorList>
    </citation>
    <scope>NUCLEOTIDE SEQUENCE [LARGE SCALE GENOMIC DNA]</scope>
    <source>
        <strain evidence="11">LMG 29247</strain>
    </source>
</reference>
<evidence type="ECO:0000256" key="3">
    <source>
        <dbReference type="ARBA" id="ARBA00022475"/>
    </source>
</evidence>
<comment type="subunit">
    <text evidence="7">The complex comprises the extracytoplasmic solute receptor protein and the two transmembrane proteins.</text>
</comment>
<protein>
    <recommendedName>
        <fullName evidence="7">TRAP transporter small permease protein</fullName>
    </recommendedName>
</protein>
<feature type="transmembrane region" description="Helical" evidence="7">
    <location>
        <begin position="69"/>
        <end position="87"/>
    </location>
</feature>
<keyword evidence="2 7" id="KW-0813">Transport</keyword>
<accession>A0ABW4KWL6</accession>
<evidence type="ECO:0000256" key="1">
    <source>
        <dbReference type="ARBA" id="ARBA00004651"/>
    </source>
</evidence>
<feature type="transmembrane region" description="Helical" evidence="7">
    <location>
        <begin position="160"/>
        <end position="179"/>
    </location>
</feature>
<evidence type="ECO:0000256" key="6">
    <source>
        <dbReference type="ARBA" id="ARBA00023136"/>
    </source>
</evidence>
<feature type="domain" description="Tripartite ATP-independent periplasmic transporters DctQ component" evidence="9">
    <location>
        <begin position="45"/>
        <end position="175"/>
    </location>
</feature>
<dbReference type="InterPro" id="IPR055348">
    <property type="entry name" value="DctQ"/>
</dbReference>
<dbReference type="EMBL" id="JBHUEJ010000027">
    <property type="protein sequence ID" value="MFD1711507.1"/>
    <property type="molecule type" value="Genomic_DNA"/>
</dbReference>
<proteinExistence type="inferred from homology"/>
<evidence type="ECO:0000256" key="2">
    <source>
        <dbReference type="ARBA" id="ARBA00022448"/>
    </source>
</evidence>
<name>A0ABW4KWL6_9BURK</name>
<evidence type="ECO:0000256" key="8">
    <source>
        <dbReference type="SAM" id="MobiDB-lite"/>
    </source>
</evidence>
<dbReference type="Proteomes" id="UP001597304">
    <property type="component" value="Unassembled WGS sequence"/>
</dbReference>
<evidence type="ECO:0000313" key="10">
    <source>
        <dbReference type="EMBL" id="MFD1711507.1"/>
    </source>
</evidence>
<feature type="transmembrane region" description="Helical" evidence="7">
    <location>
        <begin position="30"/>
        <end position="49"/>
    </location>
</feature>
<organism evidence="10 11">
    <name type="scientific">Ottowia flava</name>
    <dbReference type="NCBI Taxonomy" id="2675430"/>
    <lineage>
        <taxon>Bacteria</taxon>
        <taxon>Pseudomonadati</taxon>
        <taxon>Pseudomonadota</taxon>
        <taxon>Betaproteobacteria</taxon>
        <taxon>Burkholderiales</taxon>
        <taxon>Comamonadaceae</taxon>
        <taxon>Ottowia</taxon>
    </lineage>
</organism>
<evidence type="ECO:0000259" key="9">
    <source>
        <dbReference type="Pfam" id="PF04290"/>
    </source>
</evidence>
<feature type="transmembrane region" description="Helical" evidence="7">
    <location>
        <begin position="107"/>
        <end position="132"/>
    </location>
</feature>
<comment type="function">
    <text evidence="7">Part of the tripartite ATP-independent periplasmic (TRAP) transport system.</text>
</comment>
<keyword evidence="11" id="KW-1185">Reference proteome</keyword>
<gene>
    <name evidence="10" type="ORF">ACFSF0_12870</name>
</gene>
<keyword evidence="7" id="KW-0997">Cell inner membrane</keyword>
<comment type="caution">
    <text evidence="10">The sequence shown here is derived from an EMBL/GenBank/DDBJ whole genome shotgun (WGS) entry which is preliminary data.</text>
</comment>
<evidence type="ECO:0000313" key="11">
    <source>
        <dbReference type="Proteomes" id="UP001597304"/>
    </source>
</evidence>
<dbReference type="RefSeq" id="WP_147913705.1">
    <property type="nucleotide sequence ID" value="NZ_JBHUEJ010000027.1"/>
</dbReference>
<feature type="region of interest" description="Disordered" evidence="8">
    <location>
        <begin position="1"/>
        <end position="22"/>
    </location>
</feature>
<comment type="subcellular location">
    <subcellularLocation>
        <location evidence="7">Cell inner membrane</location>
        <topology evidence="7">Multi-pass membrane protein</topology>
    </subcellularLocation>
    <subcellularLocation>
        <location evidence="1">Cell membrane</location>
        <topology evidence="1">Multi-pass membrane protein</topology>
    </subcellularLocation>
</comment>
<keyword evidence="3" id="KW-1003">Cell membrane</keyword>
<comment type="similarity">
    <text evidence="7">Belongs to the TRAP transporter small permease family.</text>
</comment>
<sequence length="191" mass="20704">MEGNPLPDAPEPAAPQDSYRRPMPGGFQRLTQALNALGTLWIVALMVLINTDVLGRDLLGTPVRGVTELVSLSIVGIVFLQLADTLATGRMTRADVLLDRLKRTTPWAADVLQAVFHLAGAGLMAVILWAAWEPLVESIRIQEYVGAVGDFTAPVWPVRLIMLVGISATLITFVLLAWMDVARARSRGRPA</sequence>
<evidence type="ECO:0000256" key="7">
    <source>
        <dbReference type="RuleBase" id="RU369079"/>
    </source>
</evidence>
<dbReference type="Pfam" id="PF04290">
    <property type="entry name" value="DctQ"/>
    <property type="match status" value="1"/>
</dbReference>
<evidence type="ECO:0000256" key="5">
    <source>
        <dbReference type="ARBA" id="ARBA00022989"/>
    </source>
</evidence>
<evidence type="ECO:0000256" key="4">
    <source>
        <dbReference type="ARBA" id="ARBA00022692"/>
    </source>
</evidence>
<keyword evidence="6 7" id="KW-0472">Membrane</keyword>